<dbReference type="Gene3D" id="3.90.1750.20">
    <property type="entry name" value="Putative Large Serine Recombinase, Chain B, Domain 2"/>
    <property type="match status" value="1"/>
</dbReference>
<feature type="domain" description="Resolvase/invertase-type recombinase catalytic" evidence="1">
    <location>
        <begin position="27"/>
        <end position="193"/>
    </location>
</feature>
<keyword evidence="3" id="KW-1185">Reference proteome</keyword>
<dbReference type="PANTHER" id="PTHR30461">
    <property type="entry name" value="DNA-INVERTASE FROM LAMBDOID PROPHAGE"/>
    <property type="match status" value="1"/>
</dbReference>
<dbReference type="SUPFAM" id="SSF53041">
    <property type="entry name" value="Resolvase-like"/>
    <property type="match status" value="1"/>
</dbReference>
<dbReference type="InterPro" id="IPR011109">
    <property type="entry name" value="DNA_bind_recombinase_dom"/>
</dbReference>
<proteinExistence type="predicted"/>
<protein>
    <submittedName>
        <fullName evidence="2">Recombinase family protein</fullName>
    </submittedName>
</protein>
<dbReference type="Proteomes" id="UP001055940">
    <property type="component" value="Chromosome"/>
</dbReference>
<dbReference type="InterPro" id="IPR006119">
    <property type="entry name" value="Resolv_N"/>
</dbReference>
<dbReference type="SMART" id="SM00857">
    <property type="entry name" value="Resolvase"/>
    <property type="match status" value="1"/>
</dbReference>
<dbReference type="RefSeq" id="WP_254417544.1">
    <property type="nucleotide sequence ID" value="NZ_BAAAJB010000077.1"/>
</dbReference>
<name>A0ABY5D3S8_9ACTN</name>
<evidence type="ECO:0000259" key="1">
    <source>
        <dbReference type="SMART" id="SM00857"/>
    </source>
</evidence>
<dbReference type="PANTHER" id="PTHR30461:SF23">
    <property type="entry name" value="DNA RECOMBINASE-RELATED"/>
    <property type="match status" value="1"/>
</dbReference>
<sequence length="407" mass="45399">MATQFGPPIDLSALPGWKTTTLRPQRAVFAGRVSTKDQQDPRASILRQVSAASERLEDDAEFVAHFYDVESGMLPPELRGLGSSEMYEALAIPVPRAGGLQELLDQAEHRGITHVIAERSDRVARAMLTSLTVEHELEKLGVEVVYANEPTGGTRTGQLRTRRYSQVDAELYKHALVEMSMGGQVQHALAGWNHGRPPYPYITVVDEHAPVRDTSRFGENRPKKRLAPHPDPRRFDAARELCRLRREEHLKSADIIAILSAAPDRYPITGKWTHNLVEGLIANPKLTGHMVYNRRATRTGRAGFSRWNPISEWVWSPEPVHEPVVTVQEWAQAQEVTAALRSRVDAEARGLSRIRATAHRLGHTVIQVDSDGSHAVYQVGGRRLVLPTPVPDMIVQQVIEDMERGAV</sequence>
<gene>
    <name evidence="2" type="ORF">NE857_22410</name>
</gene>
<dbReference type="InterPro" id="IPR038109">
    <property type="entry name" value="DNA_bind_recomb_sf"/>
</dbReference>
<organism evidence="2 3">
    <name type="scientific">Nocardiopsis exhalans</name>
    <dbReference type="NCBI Taxonomy" id="163604"/>
    <lineage>
        <taxon>Bacteria</taxon>
        <taxon>Bacillati</taxon>
        <taxon>Actinomycetota</taxon>
        <taxon>Actinomycetes</taxon>
        <taxon>Streptosporangiales</taxon>
        <taxon>Nocardiopsidaceae</taxon>
        <taxon>Nocardiopsis</taxon>
    </lineage>
</organism>
<dbReference type="Pfam" id="PF00239">
    <property type="entry name" value="Resolvase"/>
    <property type="match status" value="1"/>
</dbReference>
<dbReference type="InterPro" id="IPR050639">
    <property type="entry name" value="SSR_resolvase"/>
</dbReference>
<evidence type="ECO:0000313" key="2">
    <source>
        <dbReference type="EMBL" id="USY18070.1"/>
    </source>
</evidence>
<evidence type="ECO:0000313" key="3">
    <source>
        <dbReference type="Proteomes" id="UP001055940"/>
    </source>
</evidence>
<dbReference type="Pfam" id="PF07508">
    <property type="entry name" value="Recombinase"/>
    <property type="match status" value="1"/>
</dbReference>
<dbReference type="InterPro" id="IPR036162">
    <property type="entry name" value="Resolvase-like_N_sf"/>
</dbReference>
<dbReference type="EMBL" id="CP099837">
    <property type="protein sequence ID" value="USY18070.1"/>
    <property type="molecule type" value="Genomic_DNA"/>
</dbReference>
<reference evidence="2" key="1">
    <citation type="submission" date="2022-06" db="EMBL/GenBank/DDBJ databases">
        <authorList>
            <person name="Ping M."/>
        </authorList>
    </citation>
    <scope>NUCLEOTIDE SEQUENCE</scope>
    <source>
        <strain evidence="2">JCM11759T</strain>
    </source>
</reference>
<accession>A0ABY5D3S8</accession>
<dbReference type="Gene3D" id="3.40.50.1390">
    <property type="entry name" value="Resolvase, N-terminal catalytic domain"/>
    <property type="match status" value="1"/>
</dbReference>
<dbReference type="CDD" id="cd00338">
    <property type="entry name" value="Ser_Recombinase"/>
    <property type="match status" value="1"/>
</dbReference>